<accession>A0A834I0Z4</accession>
<feature type="transmembrane region" description="Helical" evidence="5">
    <location>
        <begin position="597"/>
        <end position="618"/>
    </location>
</feature>
<evidence type="ECO:0000259" key="7">
    <source>
        <dbReference type="PROSITE" id="PS50259"/>
    </source>
</evidence>
<dbReference type="Pfam" id="PF00003">
    <property type="entry name" value="7tm_3"/>
    <property type="match status" value="1"/>
</dbReference>
<feature type="transmembrane region" description="Helical" evidence="5">
    <location>
        <begin position="1056"/>
        <end position="1076"/>
    </location>
</feature>
<feature type="domain" description="G-protein coupled receptors family 3 profile" evidence="7">
    <location>
        <begin position="563"/>
        <end position="657"/>
    </location>
</feature>
<evidence type="ECO:0000256" key="3">
    <source>
        <dbReference type="ARBA" id="ARBA00022989"/>
    </source>
</evidence>
<organism evidence="8 9">
    <name type="scientific">Rhynchophorus ferrugineus</name>
    <name type="common">Red palm weevil</name>
    <name type="synonym">Curculio ferrugineus</name>
    <dbReference type="NCBI Taxonomy" id="354439"/>
    <lineage>
        <taxon>Eukaryota</taxon>
        <taxon>Metazoa</taxon>
        <taxon>Ecdysozoa</taxon>
        <taxon>Arthropoda</taxon>
        <taxon>Hexapoda</taxon>
        <taxon>Insecta</taxon>
        <taxon>Pterygota</taxon>
        <taxon>Neoptera</taxon>
        <taxon>Endopterygota</taxon>
        <taxon>Coleoptera</taxon>
        <taxon>Polyphaga</taxon>
        <taxon>Cucujiformia</taxon>
        <taxon>Curculionidae</taxon>
        <taxon>Dryophthorinae</taxon>
        <taxon>Rhynchophorus</taxon>
    </lineage>
</organism>
<protein>
    <recommendedName>
        <fullName evidence="7">G-protein coupled receptors family 3 profile domain-containing protein</fullName>
    </recommendedName>
</protein>
<evidence type="ECO:0000313" key="9">
    <source>
        <dbReference type="Proteomes" id="UP000625711"/>
    </source>
</evidence>
<feature type="chain" id="PRO_5032464451" description="G-protein coupled receptors family 3 profile domain-containing protein" evidence="6">
    <location>
        <begin position="20"/>
        <end position="1363"/>
    </location>
</feature>
<dbReference type="GO" id="GO:0005118">
    <property type="term" value="F:sevenless binding"/>
    <property type="evidence" value="ECO:0007669"/>
    <property type="project" value="InterPro"/>
</dbReference>
<dbReference type="GO" id="GO:0007601">
    <property type="term" value="P:visual perception"/>
    <property type="evidence" value="ECO:0007669"/>
    <property type="project" value="InterPro"/>
</dbReference>
<dbReference type="InterPro" id="IPR006621">
    <property type="entry name" value="Nose-resist-to-fluoxetine_N"/>
</dbReference>
<dbReference type="Pfam" id="PF01757">
    <property type="entry name" value="Acyl_transf_3"/>
    <property type="match status" value="1"/>
</dbReference>
<feature type="transmembrane region" description="Helical" evidence="5">
    <location>
        <begin position="1150"/>
        <end position="1169"/>
    </location>
</feature>
<feature type="transmembrane region" description="Helical" evidence="5">
    <location>
        <begin position="490"/>
        <end position="513"/>
    </location>
</feature>
<dbReference type="PANTHER" id="PTHR11161:SF0">
    <property type="entry name" value="O-ACYLTRANSFERASE LIKE PROTEIN"/>
    <property type="match status" value="1"/>
</dbReference>
<comment type="caution">
    <text evidence="8">The sequence shown here is derived from an EMBL/GenBank/DDBJ whole genome shotgun (WGS) entry which is preliminary data.</text>
</comment>
<dbReference type="GO" id="GO:0016020">
    <property type="term" value="C:membrane"/>
    <property type="evidence" value="ECO:0007669"/>
    <property type="project" value="UniProtKB-SubCell"/>
</dbReference>
<dbReference type="PROSITE" id="PS50259">
    <property type="entry name" value="G_PROTEIN_RECEP_F3_4"/>
    <property type="match status" value="1"/>
</dbReference>
<feature type="transmembrane region" description="Helical" evidence="5">
    <location>
        <begin position="1257"/>
        <end position="1275"/>
    </location>
</feature>
<evidence type="ECO:0000256" key="1">
    <source>
        <dbReference type="ARBA" id="ARBA00004141"/>
    </source>
</evidence>
<feature type="transmembrane region" description="Helical" evidence="5">
    <location>
        <begin position="563"/>
        <end position="585"/>
    </location>
</feature>
<evidence type="ECO:0000313" key="8">
    <source>
        <dbReference type="EMBL" id="KAF7268870.1"/>
    </source>
</evidence>
<dbReference type="EMBL" id="JAACXV010014298">
    <property type="protein sequence ID" value="KAF7268870.1"/>
    <property type="molecule type" value="Genomic_DNA"/>
</dbReference>
<dbReference type="Pfam" id="PF20146">
    <property type="entry name" value="NRF"/>
    <property type="match status" value="1"/>
</dbReference>
<evidence type="ECO:0000256" key="5">
    <source>
        <dbReference type="SAM" id="Phobius"/>
    </source>
</evidence>
<dbReference type="InterPro" id="IPR002956">
    <property type="entry name" value="Bride_of_7less"/>
</dbReference>
<keyword evidence="9" id="KW-1185">Reference proteome</keyword>
<comment type="subcellular location">
    <subcellularLocation>
        <location evidence="1">Membrane</location>
        <topology evidence="1">Multi-pass membrane protein</topology>
    </subcellularLocation>
</comment>
<feature type="transmembrane region" description="Helical" evidence="5">
    <location>
        <begin position="420"/>
        <end position="445"/>
    </location>
</feature>
<keyword evidence="3 5" id="KW-1133">Transmembrane helix</keyword>
<feature type="transmembrane region" description="Helical" evidence="5">
    <location>
        <begin position="624"/>
        <end position="644"/>
    </location>
</feature>
<dbReference type="GO" id="GO:0016747">
    <property type="term" value="F:acyltransferase activity, transferring groups other than amino-acyl groups"/>
    <property type="evidence" value="ECO:0007669"/>
    <property type="project" value="InterPro"/>
</dbReference>
<feature type="transmembrane region" description="Helical" evidence="5">
    <location>
        <begin position="1325"/>
        <end position="1343"/>
    </location>
</feature>
<dbReference type="OrthoDB" id="118951at2759"/>
<feature type="transmembrane region" description="Helical" evidence="5">
    <location>
        <begin position="457"/>
        <end position="478"/>
    </location>
</feature>
<dbReference type="GO" id="GO:0004930">
    <property type="term" value="F:G protein-coupled receptor activity"/>
    <property type="evidence" value="ECO:0007669"/>
    <property type="project" value="InterPro"/>
</dbReference>
<feature type="transmembrane region" description="Helical" evidence="5">
    <location>
        <begin position="1122"/>
        <end position="1143"/>
    </location>
</feature>
<feature type="transmembrane region" description="Helical" evidence="5">
    <location>
        <begin position="1287"/>
        <end position="1305"/>
    </location>
</feature>
<feature type="transmembrane region" description="Helical" evidence="5">
    <location>
        <begin position="1012"/>
        <end position="1035"/>
    </location>
</feature>
<gene>
    <name evidence="8" type="ORF">GWI33_018066</name>
</gene>
<dbReference type="SMART" id="SM00703">
    <property type="entry name" value="NRF"/>
    <property type="match status" value="1"/>
</dbReference>
<evidence type="ECO:0000256" key="4">
    <source>
        <dbReference type="ARBA" id="ARBA00023136"/>
    </source>
</evidence>
<feature type="transmembrane region" description="Helical" evidence="5">
    <location>
        <begin position="534"/>
        <end position="551"/>
    </location>
</feature>
<dbReference type="InterPro" id="IPR052728">
    <property type="entry name" value="O2_lipid_transport_reg"/>
</dbReference>
<dbReference type="PRINTS" id="PR01223">
    <property type="entry name" value="BRIDEOF7LESS"/>
</dbReference>
<keyword evidence="6" id="KW-0732">Signal</keyword>
<sequence>MCVFIVCMAVLSALPVVPAQNFWNGAEADVNLQFIYNSCDNSSDNYRKNSLIHSMMWSVQRLNFLDMLFPLKLGVKVHQTCTDLEFMDTVFNIYKNDQHYTLGIITSSIINDKLKKFSNLLGIPSKPVHSNLEYMVKASVSLLKHMNRDRDITVISTEETIIDGFYREARKMNLCLKEGFISWNNSSMTPNATIGETVVVFAAASAIEQLVLPAGRGNYESADTEDHENVIVVVPLDGNPPKDLPENTYVILPPYSHEISLTSPENILPSPLLFDVAHPLQEYILQTRQFLKTHCNDTIYKVNCLRSKLKLNKPATYLDDISLMNLYKIEPLKPLFSYQVFRFVANISLGKANPYYTTYEMVGSYNIFGDNITWFGTDTFNETESGNRTDSSCLDEFIINKINWKSELSQDNFNFKSESWIYAFLSLSLLGIILCIAILIFLLSTIIQRTTFEGNPVLSLLLLFVVVLLFTSVLPFSLEASQPMKDYLCTVKVLCATLSFTAAFSLILSRSILLSTVSKEMGFMSHIAGPVQSFLCLFIFGVQAALSLHVPGRCQEVFDTQGFVYLMSYNVVLLLLMLCLTPLIYKSERNYREGKYLTIVVLLISVSWCAWLSGYVALDRSWREFMVCFGLVSTGGLFLGCVFIPRTYLMTIAAERDKITSALPSLATATSAIDLYRAHAQPIYDCVNVPAINATFNRGGHNNVPANPLQHPDLYSCPALPDDLDFNMHCDSPNNNDKAKLAAGDDSNESSLTKSRAPVSLTGKQGFVLNQLLATYALEGSTSTLCKNHTKDLKIGARAFESWALKMLDASSKLQAGLLLGNLVEYGSYSQCLKVFWDGQWGPIWGKHCMIRISPSKKLLLQILRINDIEEKKEAIDRQSFVGGWSVCVPHSCPTDDILRHFKKVIEELTTGVELEIVLNDNYCSSILDAPVLDRTQTILLLVYILFILMSLVASLVDMTTKSDGQSWWLTIFSAYRNSKKLCFVDKEGKFVMLMLFPMVNRLEELEWPNNYSSLLILGCSVCVDTFFLVSAMLVSTGFFQHVTETGYFNIVAFYLYRYLRITLPLLVIVIFYNYLVQFLVDGPYKYDTYLAHQKPCQDFWWSTLLHIQNFVNPASLCLFPIWYLSCEMPFYYFAPVILYPLWKWPKIGYGVIITTYSLSITIAFYMAWTHEYSGMPVEVSNQIFEHHYFQRFYVTPHVRIPPYIMGLTFGYFLHQTGEKKIVLEKKILCCRNFYLDVHEYNRLEATTYLTFARSSWSVGLMWMIWCCINGYGGVVNEFLSANIFKIFGRLTYGMFLLHSTVQVYKGGSSRVASTFSNFNTFYDGLADISVCIVLSFLFTLFFEMPLAKIQSMIVSKESVFSR</sequence>
<dbReference type="InterPro" id="IPR017978">
    <property type="entry name" value="GPCR_3_C"/>
</dbReference>
<feature type="transmembrane region" description="Helical" evidence="5">
    <location>
        <begin position="939"/>
        <end position="957"/>
    </location>
</feature>
<dbReference type="Proteomes" id="UP000625711">
    <property type="component" value="Unassembled WGS sequence"/>
</dbReference>
<name>A0A834I0Z4_RHYFE</name>
<evidence type="ECO:0000256" key="2">
    <source>
        <dbReference type="ARBA" id="ARBA00022692"/>
    </source>
</evidence>
<reference evidence="8" key="1">
    <citation type="submission" date="2020-08" db="EMBL/GenBank/DDBJ databases">
        <title>Genome sequencing and assembly of the red palm weevil Rhynchophorus ferrugineus.</title>
        <authorList>
            <person name="Dias G.B."/>
            <person name="Bergman C.M."/>
            <person name="Manee M."/>
        </authorList>
    </citation>
    <scope>NUCLEOTIDE SEQUENCE</scope>
    <source>
        <strain evidence="8">AA-2017</strain>
        <tissue evidence="8">Whole larva</tissue>
    </source>
</reference>
<dbReference type="PANTHER" id="PTHR11161">
    <property type="entry name" value="O-ACYLTRANSFERASE"/>
    <property type="match status" value="1"/>
</dbReference>
<dbReference type="InterPro" id="IPR002656">
    <property type="entry name" value="Acyl_transf_3_dom"/>
</dbReference>
<evidence type="ECO:0000256" key="6">
    <source>
        <dbReference type="SAM" id="SignalP"/>
    </source>
</evidence>
<keyword evidence="2 5" id="KW-0812">Transmembrane</keyword>
<feature type="signal peptide" evidence="6">
    <location>
        <begin position="1"/>
        <end position="19"/>
    </location>
</feature>
<proteinExistence type="predicted"/>
<keyword evidence="4 5" id="KW-0472">Membrane</keyword>